<dbReference type="InterPro" id="IPR024079">
    <property type="entry name" value="MetalloPept_cat_dom_sf"/>
</dbReference>
<dbReference type="Gene3D" id="3.40.390.10">
    <property type="entry name" value="Collagenase (Catalytic Domain)"/>
    <property type="match status" value="1"/>
</dbReference>
<name>A0A1M7G5S8_9BACT</name>
<gene>
    <name evidence="2" type="ORF">SAMN02746009_03965</name>
</gene>
<sequence>MSLFHLPAGRPQGRAAALHQGRPQQPTRKPTGRAAALHQGRPTPPPAPSGRAAALHSGARPVASSPASVTAGVSFDRLQVVDTKLATTFIIRVNLKAELYNISTGSVSGLTDAVERAFRLAVEQTYTPATAARALNAKKMLYKFVPGYINVTERYDYKNTAGKLQLIVVDQMIGVNADGGPLGGLAPQFGSHLYVGKTGVAGMAKVIVHEIGHTMGLQHTWEDEFAGNDRDPRNAMSYGTVAQPTFSGEQLFFSFTKRGSLMTRTNFQVTTGDMESPFGKSTNVRPTRTNIGRGITIPTPLTQ</sequence>
<feature type="region of interest" description="Disordered" evidence="1">
    <location>
        <begin position="1"/>
        <end position="63"/>
    </location>
</feature>
<dbReference type="EMBL" id="FRAS01000035">
    <property type="protein sequence ID" value="SHM11734.1"/>
    <property type="molecule type" value="Genomic_DNA"/>
</dbReference>
<evidence type="ECO:0000256" key="1">
    <source>
        <dbReference type="SAM" id="MobiDB-lite"/>
    </source>
</evidence>
<dbReference type="AlphaFoldDB" id="A0A1M7G5S8"/>
<evidence type="ECO:0000313" key="2">
    <source>
        <dbReference type="EMBL" id="SHM11734.1"/>
    </source>
</evidence>
<feature type="compositionally biased region" description="Polar residues" evidence="1">
    <location>
        <begin position="272"/>
        <end position="290"/>
    </location>
</feature>
<accession>A0A1M7G5S8</accession>
<dbReference type="Proteomes" id="UP000183947">
    <property type="component" value="Unassembled WGS sequence"/>
</dbReference>
<reference evidence="3" key="1">
    <citation type="submission" date="2016-11" db="EMBL/GenBank/DDBJ databases">
        <authorList>
            <person name="Varghese N."/>
            <person name="Submissions S."/>
        </authorList>
    </citation>
    <scope>NUCLEOTIDE SEQUENCE [LARGE SCALE GENOMIC DNA]</scope>
    <source>
        <strain evidence="3">DSM 18569</strain>
    </source>
</reference>
<dbReference type="STRING" id="1121959.SAMN02746009_03965"/>
<protein>
    <recommendedName>
        <fullName evidence="4">Metallo-peptidase family M12B Reprolysin-like</fullName>
    </recommendedName>
</protein>
<keyword evidence="3" id="KW-1185">Reference proteome</keyword>
<dbReference type="OrthoDB" id="6278496at2"/>
<proteinExistence type="predicted"/>
<evidence type="ECO:0008006" key="4">
    <source>
        <dbReference type="Google" id="ProtNLM"/>
    </source>
</evidence>
<feature type="region of interest" description="Disordered" evidence="1">
    <location>
        <begin position="272"/>
        <end position="303"/>
    </location>
</feature>
<evidence type="ECO:0000313" key="3">
    <source>
        <dbReference type="Proteomes" id="UP000183947"/>
    </source>
</evidence>
<organism evidence="2 3">
    <name type="scientific">Hymenobacter psychrotolerans DSM 18569</name>
    <dbReference type="NCBI Taxonomy" id="1121959"/>
    <lineage>
        <taxon>Bacteria</taxon>
        <taxon>Pseudomonadati</taxon>
        <taxon>Bacteroidota</taxon>
        <taxon>Cytophagia</taxon>
        <taxon>Cytophagales</taxon>
        <taxon>Hymenobacteraceae</taxon>
        <taxon>Hymenobacter</taxon>
    </lineage>
</organism>
<dbReference type="SUPFAM" id="SSF55486">
    <property type="entry name" value="Metalloproteases ('zincins'), catalytic domain"/>
    <property type="match status" value="1"/>
</dbReference>
<dbReference type="GO" id="GO:0008237">
    <property type="term" value="F:metallopeptidase activity"/>
    <property type="evidence" value="ECO:0007669"/>
    <property type="project" value="InterPro"/>
</dbReference>